<dbReference type="InterPro" id="IPR033369">
    <property type="entry name" value="C19orf12"/>
</dbReference>
<feature type="non-terminal residue" evidence="2">
    <location>
        <position position="91"/>
    </location>
</feature>
<gene>
    <name evidence="2" type="primary">Cs012_1</name>
    <name evidence="2" type="ORF">SCYSUP_R00404</name>
</gene>
<comment type="similarity">
    <text evidence="1">Belongs to the C19orf12 family.</text>
</comment>
<evidence type="ECO:0000313" key="3">
    <source>
        <dbReference type="Proteomes" id="UP000580825"/>
    </source>
</evidence>
<protein>
    <submittedName>
        <fullName evidence="2">CS012 protein</fullName>
    </submittedName>
</protein>
<dbReference type="EMBL" id="VXBX01008674">
    <property type="protein sequence ID" value="NXP28243.1"/>
    <property type="molecule type" value="Genomic_DNA"/>
</dbReference>
<keyword evidence="3" id="KW-1185">Reference proteome</keyword>
<dbReference type="AlphaFoldDB" id="A0A7L1Z004"/>
<dbReference type="PANTHER" id="PTHR31493:SF1">
    <property type="entry name" value="PROTEIN C19ORF12"/>
    <property type="match status" value="1"/>
</dbReference>
<dbReference type="PANTHER" id="PTHR31493">
    <property type="entry name" value="NAZO FAMILY MEMBER"/>
    <property type="match status" value="1"/>
</dbReference>
<proteinExistence type="inferred from homology"/>
<accession>A0A7L1Z004</accession>
<evidence type="ECO:0000313" key="2">
    <source>
        <dbReference type="EMBL" id="NXP28243.1"/>
    </source>
</evidence>
<sequence>LGGLVGKLLGAWISSGKFKPVPQILLELPPTEQKKLYDETFCIISHLDNSVSNADQLIALVMKNVRLQKTLTAVLAYYLSKNLKAQIDYGE</sequence>
<organism evidence="2 3">
    <name type="scientific">Scytalopus superciliaris</name>
    <dbReference type="NCBI Taxonomy" id="312124"/>
    <lineage>
        <taxon>Eukaryota</taxon>
        <taxon>Metazoa</taxon>
        <taxon>Chordata</taxon>
        <taxon>Craniata</taxon>
        <taxon>Vertebrata</taxon>
        <taxon>Euteleostomi</taxon>
        <taxon>Archelosauria</taxon>
        <taxon>Archosauria</taxon>
        <taxon>Dinosauria</taxon>
        <taxon>Saurischia</taxon>
        <taxon>Theropoda</taxon>
        <taxon>Coelurosauria</taxon>
        <taxon>Aves</taxon>
        <taxon>Neognathae</taxon>
        <taxon>Neoaves</taxon>
        <taxon>Telluraves</taxon>
        <taxon>Australaves</taxon>
        <taxon>Passeriformes</taxon>
        <taxon>Rhinocryptidae</taxon>
        <taxon>Scytalopus</taxon>
    </lineage>
</organism>
<evidence type="ECO:0000256" key="1">
    <source>
        <dbReference type="ARBA" id="ARBA00029457"/>
    </source>
</evidence>
<dbReference type="Proteomes" id="UP000580825">
    <property type="component" value="Unassembled WGS sequence"/>
</dbReference>
<comment type="caution">
    <text evidence="2">The sequence shown here is derived from an EMBL/GenBank/DDBJ whole genome shotgun (WGS) entry which is preliminary data.</text>
</comment>
<dbReference type="Pfam" id="PF20721">
    <property type="entry name" value="C19orf12"/>
    <property type="match status" value="1"/>
</dbReference>
<name>A0A7L1Z004_9PASS</name>
<feature type="non-terminal residue" evidence="2">
    <location>
        <position position="1"/>
    </location>
</feature>
<reference evidence="2 3" key="1">
    <citation type="submission" date="2019-09" db="EMBL/GenBank/DDBJ databases">
        <title>Bird 10,000 Genomes (B10K) Project - Family phase.</title>
        <authorList>
            <person name="Zhang G."/>
        </authorList>
    </citation>
    <scope>NUCLEOTIDE SEQUENCE [LARGE SCALE GENOMIC DNA]</scope>
    <source>
        <strain evidence="2">B10K-DU-002-46</strain>
        <tissue evidence="2">Muscle</tissue>
    </source>
</reference>